<evidence type="ECO:0000313" key="2">
    <source>
        <dbReference type="EMBL" id="KCZ91667.1"/>
    </source>
</evidence>
<proteinExistence type="predicted"/>
<dbReference type="RefSeq" id="WP_035616932.1">
    <property type="nucleotide sequence ID" value="NZ_ARYK01000005.1"/>
</dbReference>
<dbReference type="Proteomes" id="UP000025171">
    <property type="component" value="Unassembled WGS sequence"/>
</dbReference>
<dbReference type="Pfam" id="PF01863">
    <property type="entry name" value="YgjP-like"/>
    <property type="match status" value="1"/>
</dbReference>
<dbReference type="PANTHER" id="PTHR30399">
    <property type="entry name" value="UNCHARACTERIZED PROTEIN YGJP"/>
    <property type="match status" value="1"/>
</dbReference>
<accession>A0A059FM32</accession>
<dbReference type="PANTHER" id="PTHR30399:SF1">
    <property type="entry name" value="UTP PYROPHOSPHATASE"/>
    <property type="match status" value="1"/>
</dbReference>
<protein>
    <recommendedName>
        <fullName evidence="1">YgjP-like metallopeptidase domain-containing protein</fullName>
    </recommendedName>
</protein>
<feature type="domain" description="YgjP-like metallopeptidase" evidence="1">
    <location>
        <begin position="31"/>
        <end position="229"/>
    </location>
</feature>
<gene>
    <name evidence="2" type="ORF">HJO_11137</name>
</gene>
<evidence type="ECO:0000259" key="1">
    <source>
        <dbReference type="Pfam" id="PF01863"/>
    </source>
</evidence>
<name>A0A059FM32_9PROT</name>
<dbReference type="OrthoDB" id="9795402at2"/>
<keyword evidence="3" id="KW-1185">Reference proteome</keyword>
<dbReference type="eggNOG" id="COG1451">
    <property type="taxonomic scope" value="Bacteria"/>
</dbReference>
<dbReference type="Gene3D" id="3.30.2010.10">
    <property type="entry name" value="Metalloproteases ('zincins'), catalytic domain"/>
    <property type="match status" value="1"/>
</dbReference>
<dbReference type="EMBL" id="ARYK01000005">
    <property type="protein sequence ID" value="KCZ91667.1"/>
    <property type="molecule type" value="Genomic_DNA"/>
</dbReference>
<dbReference type="PATRIC" id="fig|1280950.3.peg.2230"/>
<evidence type="ECO:0000313" key="3">
    <source>
        <dbReference type="Proteomes" id="UP000025171"/>
    </source>
</evidence>
<dbReference type="InterPro" id="IPR053136">
    <property type="entry name" value="UTP_pyrophosphatase-like"/>
</dbReference>
<dbReference type="CDD" id="cd07344">
    <property type="entry name" value="M48_yhfN_like"/>
    <property type="match status" value="1"/>
</dbReference>
<sequence>MAYNNGQTMTLKAPNGSRVVVRFEVNSKARRLILRLDERRREAVAVAPTNRQIKDAAAFAAERVEWISTRLQHLPDLVSFEESEIISFRGEPCQVTANGEGRLAKMWPGDPKLLSVPGDPETLPLRVTRYLKKQAKADLTRAVKRHSATLGVEFSGISVKDTRSRWGSCTSDGHLSFSWRLIMAPPKVLEYVAAHECAHLLEMNHSPKFWAHVARCVPDWKRQRAWLRANGAGLQSAGE</sequence>
<organism evidence="2 3">
    <name type="scientific">Hyphomonas johnsonii MHS-2</name>
    <dbReference type="NCBI Taxonomy" id="1280950"/>
    <lineage>
        <taxon>Bacteria</taxon>
        <taxon>Pseudomonadati</taxon>
        <taxon>Pseudomonadota</taxon>
        <taxon>Alphaproteobacteria</taxon>
        <taxon>Hyphomonadales</taxon>
        <taxon>Hyphomonadaceae</taxon>
        <taxon>Hyphomonas</taxon>
    </lineage>
</organism>
<reference evidence="2 3" key="1">
    <citation type="journal article" date="2014" name="Antonie Van Leeuwenhoek">
        <title>Hyphomonas beringensis sp. nov. and Hyphomonas chukchiensis sp. nov., isolated from surface seawater of the Bering Sea and Chukchi Sea.</title>
        <authorList>
            <person name="Li C."/>
            <person name="Lai Q."/>
            <person name="Li G."/>
            <person name="Dong C."/>
            <person name="Wang J."/>
            <person name="Liao Y."/>
            <person name="Shao Z."/>
        </authorList>
    </citation>
    <scope>NUCLEOTIDE SEQUENCE [LARGE SCALE GENOMIC DNA]</scope>
    <source>
        <strain evidence="2 3">MHS-2</strain>
    </source>
</reference>
<dbReference type="AlphaFoldDB" id="A0A059FM32"/>
<dbReference type="InterPro" id="IPR002725">
    <property type="entry name" value="YgjP-like_metallopeptidase"/>
</dbReference>
<dbReference type="STRING" id="1280950.HJO_11137"/>
<comment type="caution">
    <text evidence="2">The sequence shown here is derived from an EMBL/GenBank/DDBJ whole genome shotgun (WGS) entry which is preliminary data.</text>
</comment>